<keyword evidence="2" id="KW-0812">Transmembrane</keyword>
<protein>
    <submittedName>
        <fullName evidence="3">Uncharacterized protein</fullName>
    </submittedName>
</protein>
<evidence type="ECO:0000256" key="2">
    <source>
        <dbReference type="SAM" id="Phobius"/>
    </source>
</evidence>
<dbReference type="RefSeq" id="WP_398718223.1">
    <property type="nucleotide sequence ID" value="NZ_JBIRWE010000003.1"/>
</dbReference>
<comment type="caution">
    <text evidence="3">The sequence shown here is derived from an EMBL/GenBank/DDBJ whole genome shotgun (WGS) entry which is preliminary data.</text>
</comment>
<dbReference type="Proteomes" id="UP001611548">
    <property type="component" value="Unassembled WGS sequence"/>
</dbReference>
<sequence length="421" mass="43377">MAGDPAGYETAADARKVTGEASSADAPEIRPGSYTDAISAGEKLYYGVSLDGRSGAFLSAVVAPKAGTPLDHRDGVEVSLRKTDGDECAGGKVRFGSGRTARPIAASADRVIEEGGDCQKAGRYFLVVERVGDSAAGARSWPVEIRYMSEPGLRGGASAKGDGRRMVPPTGRRSAPPVPPTGKGTVRRGGTGFNDAPAVGGGVWRDAARPGETRFYRVPLEWGQRLSATVELANAVPRGGRSGYASGGLGAELYNTARGRVVSGSTGYDGQGAVLSLGPTAPVAYENRFGVADDEAAAMRFAGWYYLAITFGAEAAELTDEPVRLTLRLTVDGEAESGPPYAGAAAAAGFGVSERDREAAERGWTAEESGGGGESGAEGLSGTRRLVAVAGIGSGTALLLGLGAWRLVARRRYEVRGRASR</sequence>
<dbReference type="EMBL" id="JBIRWE010000003">
    <property type="protein sequence ID" value="MFI1964442.1"/>
    <property type="molecule type" value="Genomic_DNA"/>
</dbReference>
<keyword evidence="2" id="KW-1133">Transmembrane helix</keyword>
<evidence type="ECO:0000256" key="1">
    <source>
        <dbReference type="SAM" id="MobiDB-lite"/>
    </source>
</evidence>
<gene>
    <name evidence="3" type="ORF">ACH429_10005</name>
</gene>
<evidence type="ECO:0000313" key="3">
    <source>
        <dbReference type="EMBL" id="MFI1964442.1"/>
    </source>
</evidence>
<feature type="region of interest" description="Disordered" evidence="1">
    <location>
        <begin position="154"/>
        <end position="198"/>
    </location>
</feature>
<organism evidence="3 4">
    <name type="scientific">Streptomyces pathocidini</name>
    <dbReference type="NCBI Taxonomy" id="1650571"/>
    <lineage>
        <taxon>Bacteria</taxon>
        <taxon>Bacillati</taxon>
        <taxon>Actinomycetota</taxon>
        <taxon>Actinomycetes</taxon>
        <taxon>Kitasatosporales</taxon>
        <taxon>Streptomycetaceae</taxon>
        <taxon>Streptomyces</taxon>
    </lineage>
</organism>
<evidence type="ECO:0000313" key="4">
    <source>
        <dbReference type="Proteomes" id="UP001611548"/>
    </source>
</evidence>
<accession>A0ABW7USF0</accession>
<reference evidence="3 4" key="1">
    <citation type="submission" date="2024-10" db="EMBL/GenBank/DDBJ databases">
        <title>The Natural Products Discovery Center: Release of the First 8490 Sequenced Strains for Exploring Actinobacteria Biosynthetic Diversity.</title>
        <authorList>
            <person name="Kalkreuter E."/>
            <person name="Kautsar S.A."/>
            <person name="Yang D."/>
            <person name="Bader C.D."/>
            <person name="Teijaro C.N."/>
            <person name="Fluegel L."/>
            <person name="Davis C.M."/>
            <person name="Simpson J.R."/>
            <person name="Lauterbach L."/>
            <person name="Steele A.D."/>
            <person name="Gui C."/>
            <person name="Meng S."/>
            <person name="Li G."/>
            <person name="Viehrig K."/>
            <person name="Ye F."/>
            <person name="Su P."/>
            <person name="Kiefer A.F."/>
            <person name="Nichols A."/>
            <person name="Cepeda A.J."/>
            <person name="Yan W."/>
            <person name="Fan B."/>
            <person name="Jiang Y."/>
            <person name="Adhikari A."/>
            <person name="Zheng C.-J."/>
            <person name="Schuster L."/>
            <person name="Cowan T.M."/>
            <person name="Smanski M.J."/>
            <person name="Chevrette M.G."/>
            <person name="De Carvalho L.P.S."/>
            <person name="Shen B."/>
        </authorList>
    </citation>
    <scope>NUCLEOTIDE SEQUENCE [LARGE SCALE GENOMIC DNA]</scope>
    <source>
        <strain evidence="3 4">NPDC020327</strain>
    </source>
</reference>
<feature type="region of interest" description="Disordered" evidence="1">
    <location>
        <begin position="1"/>
        <end position="32"/>
    </location>
</feature>
<keyword evidence="4" id="KW-1185">Reference proteome</keyword>
<feature type="transmembrane region" description="Helical" evidence="2">
    <location>
        <begin position="386"/>
        <end position="408"/>
    </location>
</feature>
<keyword evidence="2" id="KW-0472">Membrane</keyword>
<proteinExistence type="predicted"/>
<name>A0ABW7USF0_9ACTN</name>
<feature type="region of interest" description="Disordered" evidence="1">
    <location>
        <begin position="357"/>
        <end position="379"/>
    </location>
</feature>